<dbReference type="Pfam" id="PF03725">
    <property type="entry name" value="RNase_PH_C"/>
    <property type="match status" value="1"/>
</dbReference>
<name>A0AAV1JG25_9NEOP</name>
<dbReference type="PANTHER" id="PTHR11953:SF1">
    <property type="entry name" value="EXOSOME COMPLEX COMPONENT RRP46"/>
    <property type="match status" value="1"/>
</dbReference>
<dbReference type="SUPFAM" id="SSF54211">
    <property type="entry name" value="Ribosomal protein S5 domain 2-like"/>
    <property type="match status" value="1"/>
</dbReference>
<keyword evidence="9" id="KW-1185">Reference proteome</keyword>
<dbReference type="CDD" id="cd11372">
    <property type="entry name" value="RNase_PH_RRP46"/>
    <property type="match status" value="1"/>
</dbReference>
<dbReference type="SUPFAM" id="SSF55666">
    <property type="entry name" value="Ribonuclease PH domain 2-like"/>
    <property type="match status" value="1"/>
</dbReference>
<accession>A0AAV1JG25</accession>
<keyword evidence="4" id="KW-0271">Exosome</keyword>
<dbReference type="Proteomes" id="UP001497472">
    <property type="component" value="Unassembled WGS sequence"/>
</dbReference>
<evidence type="ECO:0000259" key="6">
    <source>
        <dbReference type="Pfam" id="PF01138"/>
    </source>
</evidence>
<dbReference type="AlphaFoldDB" id="A0AAV1JG25"/>
<comment type="caution">
    <text evidence="8">The sequence shown here is derived from an EMBL/GenBank/DDBJ whole genome shotgun (WGS) entry which is preliminary data.</text>
</comment>
<dbReference type="GO" id="GO:0000177">
    <property type="term" value="C:cytoplasmic exosome (RNase complex)"/>
    <property type="evidence" value="ECO:0007669"/>
    <property type="project" value="TreeGrafter"/>
</dbReference>
<proteinExistence type="inferred from homology"/>
<evidence type="ECO:0000313" key="9">
    <source>
        <dbReference type="Proteomes" id="UP001497472"/>
    </source>
</evidence>
<keyword evidence="3" id="KW-0698">rRNA processing</keyword>
<keyword evidence="5" id="KW-0539">Nucleus</keyword>
<gene>
    <name evidence="8" type="ORF">LNINA_LOCUS6961</name>
</gene>
<evidence type="ECO:0000256" key="2">
    <source>
        <dbReference type="ARBA" id="ARBA00006678"/>
    </source>
</evidence>
<protein>
    <submittedName>
        <fullName evidence="8">Uncharacterized protein</fullName>
    </submittedName>
</protein>
<reference evidence="8 9" key="1">
    <citation type="submission" date="2023-11" db="EMBL/GenBank/DDBJ databases">
        <authorList>
            <person name="Okamura Y."/>
        </authorList>
    </citation>
    <scope>NUCLEOTIDE SEQUENCE [LARGE SCALE GENOMIC DNA]</scope>
</reference>
<dbReference type="GO" id="GO:0016075">
    <property type="term" value="P:rRNA catabolic process"/>
    <property type="evidence" value="ECO:0007669"/>
    <property type="project" value="TreeGrafter"/>
</dbReference>
<dbReference type="InterPro" id="IPR001247">
    <property type="entry name" value="ExoRNase_PH_dom1"/>
</dbReference>
<dbReference type="GO" id="GO:0005730">
    <property type="term" value="C:nucleolus"/>
    <property type="evidence" value="ECO:0007669"/>
    <property type="project" value="TreeGrafter"/>
</dbReference>
<dbReference type="InterPro" id="IPR020568">
    <property type="entry name" value="Ribosomal_Su5_D2-typ_SF"/>
</dbReference>
<dbReference type="PANTHER" id="PTHR11953">
    <property type="entry name" value="EXOSOME COMPLEX COMPONENT"/>
    <property type="match status" value="1"/>
</dbReference>
<evidence type="ECO:0000256" key="5">
    <source>
        <dbReference type="ARBA" id="ARBA00023242"/>
    </source>
</evidence>
<evidence type="ECO:0000259" key="7">
    <source>
        <dbReference type="Pfam" id="PF03725"/>
    </source>
</evidence>
<evidence type="ECO:0000256" key="3">
    <source>
        <dbReference type="ARBA" id="ARBA00022552"/>
    </source>
</evidence>
<dbReference type="Gene3D" id="3.30.230.70">
    <property type="entry name" value="GHMP Kinase, N-terminal domain"/>
    <property type="match status" value="1"/>
</dbReference>
<feature type="domain" description="Exoribonuclease phosphorolytic" evidence="6">
    <location>
        <begin position="11"/>
        <end position="129"/>
    </location>
</feature>
<dbReference type="GO" id="GO:0071028">
    <property type="term" value="P:nuclear mRNA surveillance"/>
    <property type="evidence" value="ECO:0007669"/>
    <property type="project" value="TreeGrafter"/>
</dbReference>
<dbReference type="EMBL" id="CAVLEF010000009">
    <property type="protein sequence ID" value="CAK1547485.1"/>
    <property type="molecule type" value="Genomic_DNA"/>
</dbReference>
<dbReference type="GO" id="GO:0000176">
    <property type="term" value="C:nuclear exosome (RNase complex)"/>
    <property type="evidence" value="ECO:0007669"/>
    <property type="project" value="TreeGrafter"/>
</dbReference>
<comment type="subcellular location">
    <subcellularLocation>
        <location evidence="1">Nucleus</location>
    </subcellularLocation>
</comment>
<evidence type="ECO:0000313" key="8">
    <source>
        <dbReference type="EMBL" id="CAK1547485.1"/>
    </source>
</evidence>
<evidence type="ECO:0000256" key="4">
    <source>
        <dbReference type="ARBA" id="ARBA00022835"/>
    </source>
</evidence>
<dbReference type="InterPro" id="IPR036345">
    <property type="entry name" value="ExoRNase_PH_dom2_sf"/>
</dbReference>
<dbReference type="InterPro" id="IPR027408">
    <property type="entry name" value="PNPase/RNase_PH_dom_sf"/>
</dbReference>
<sequence length="219" mass="23853">MVEEDLKDFKLKPMKCELNFLNKSDGSAILAQGETVVLVSVNGPLDIKSTSQNMEKATLEVIFSSKGGKPTVSDRFKENVIRQTCETAIFGCLYPRTGITITIQELEDYGGLLPTTINCTCLALLNSGLAMRHVVAAVGCALDEAGNLIIDPTNDQIQTATATMYFVFDSREKNLVTGFSTGTFGEGVYDEALERCRAASDLVFNFYRDIVASYCNVIG</sequence>
<comment type="similarity">
    <text evidence="2">Belongs to the RNase PH family.</text>
</comment>
<dbReference type="InterPro" id="IPR015847">
    <property type="entry name" value="ExoRNase_PH_dom2"/>
</dbReference>
<dbReference type="InterPro" id="IPR050080">
    <property type="entry name" value="RNase_PH"/>
</dbReference>
<dbReference type="GO" id="GO:0006364">
    <property type="term" value="P:rRNA processing"/>
    <property type="evidence" value="ECO:0007669"/>
    <property type="project" value="UniProtKB-KW"/>
</dbReference>
<dbReference type="Pfam" id="PF01138">
    <property type="entry name" value="RNase_PH"/>
    <property type="match status" value="1"/>
</dbReference>
<organism evidence="8 9">
    <name type="scientific">Leptosia nina</name>
    <dbReference type="NCBI Taxonomy" id="320188"/>
    <lineage>
        <taxon>Eukaryota</taxon>
        <taxon>Metazoa</taxon>
        <taxon>Ecdysozoa</taxon>
        <taxon>Arthropoda</taxon>
        <taxon>Hexapoda</taxon>
        <taxon>Insecta</taxon>
        <taxon>Pterygota</taxon>
        <taxon>Neoptera</taxon>
        <taxon>Endopterygota</taxon>
        <taxon>Lepidoptera</taxon>
        <taxon>Glossata</taxon>
        <taxon>Ditrysia</taxon>
        <taxon>Papilionoidea</taxon>
        <taxon>Pieridae</taxon>
        <taxon>Pierinae</taxon>
        <taxon>Leptosia</taxon>
    </lineage>
</organism>
<feature type="domain" description="Exoribonuclease phosphorolytic" evidence="7">
    <location>
        <begin position="133"/>
        <end position="192"/>
    </location>
</feature>
<dbReference type="GO" id="GO:0003723">
    <property type="term" value="F:RNA binding"/>
    <property type="evidence" value="ECO:0007669"/>
    <property type="project" value="TreeGrafter"/>
</dbReference>
<evidence type="ECO:0000256" key="1">
    <source>
        <dbReference type="ARBA" id="ARBA00004123"/>
    </source>
</evidence>
<dbReference type="GO" id="GO:0034475">
    <property type="term" value="P:U4 snRNA 3'-end processing"/>
    <property type="evidence" value="ECO:0007669"/>
    <property type="project" value="TreeGrafter"/>
</dbReference>
<dbReference type="GO" id="GO:0071051">
    <property type="term" value="P:poly(A)-dependent snoRNA 3'-end processing"/>
    <property type="evidence" value="ECO:0007669"/>
    <property type="project" value="TreeGrafter"/>
</dbReference>